<accession>A0A640KJ36</accession>
<dbReference type="OrthoDB" id="267284at2759"/>
<dbReference type="PANTHER" id="PTHR20921:SF0">
    <property type="entry name" value="TRANSMEMBRANE PROTEIN 222"/>
    <property type="match status" value="1"/>
</dbReference>
<sequence>MESRATLKASTPVQLRPAIDPVREHYPFCIVWSPIPILSWILPFVGHIAVCDSQGRVYDFQGSYLIGQDRMLFGSPVKYWDLSRDYIPSFYNADHQNSAEREEAVKHEIAAYDTALMLTIQHFRQSEVYDFFTNNCHSFVAASLNGQQLKRQHMGIVSIAIGMIAHGRYISLSHFFKAHFPCMLLLFVLLALVALL</sequence>
<dbReference type="AlphaFoldDB" id="A0A640KJ36"/>
<comment type="caution">
    <text evidence="2">The sequence shown here is derived from an EMBL/GenBank/DDBJ whole genome shotgun (WGS) entry which is preliminary data.</text>
</comment>
<keyword evidence="3" id="KW-1185">Reference proteome</keyword>
<keyword evidence="1" id="KW-1133">Transmembrane helix</keyword>
<evidence type="ECO:0000313" key="2">
    <source>
        <dbReference type="EMBL" id="GET89736.1"/>
    </source>
</evidence>
<dbReference type="InterPro" id="IPR008496">
    <property type="entry name" value="TMEM222/RTE1"/>
</dbReference>
<dbReference type="PANTHER" id="PTHR20921">
    <property type="entry name" value="TRANSMEMBRANE PROTEIN 222"/>
    <property type="match status" value="1"/>
</dbReference>
<dbReference type="Pfam" id="PF05608">
    <property type="entry name" value="RTE1"/>
    <property type="match status" value="1"/>
</dbReference>
<reference evidence="2" key="1">
    <citation type="submission" date="2019-11" db="EMBL/GenBank/DDBJ databases">
        <title>Leishmania tarentolae CDS.</title>
        <authorList>
            <person name="Goto Y."/>
            <person name="Yamagishi J."/>
        </authorList>
    </citation>
    <scope>NUCLEOTIDE SEQUENCE [LARGE SCALE GENOMIC DNA]</scope>
    <source>
        <strain evidence="2">Parrot Tar II</strain>
    </source>
</reference>
<evidence type="ECO:0000313" key="3">
    <source>
        <dbReference type="Proteomes" id="UP000419144"/>
    </source>
</evidence>
<dbReference type="VEuPathDB" id="TriTrypDB:LtaPh_2709200"/>
<keyword evidence="1" id="KW-0812">Transmembrane</keyword>
<protein>
    <submittedName>
        <fullName evidence="2">Uncharacterized protein</fullName>
    </submittedName>
</protein>
<evidence type="ECO:0000256" key="1">
    <source>
        <dbReference type="SAM" id="Phobius"/>
    </source>
</evidence>
<proteinExistence type="predicted"/>
<keyword evidence="1" id="KW-0472">Membrane</keyword>
<organism evidence="2 3">
    <name type="scientific">Leishmania tarentolae</name>
    <name type="common">Sauroleishmania tarentolae</name>
    <dbReference type="NCBI Taxonomy" id="5689"/>
    <lineage>
        <taxon>Eukaryota</taxon>
        <taxon>Discoba</taxon>
        <taxon>Euglenozoa</taxon>
        <taxon>Kinetoplastea</taxon>
        <taxon>Metakinetoplastina</taxon>
        <taxon>Trypanosomatida</taxon>
        <taxon>Trypanosomatidae</taxon>
        <taxon>Leishmaniinae</taxon>
        <taxon>Leishmania</taxon>
        <taxon>lizard Leishmania</taxon>
    </lineage>
</organism>
<gene>
    <name evidence="2" type="ORF">LtaPh_2709200</name>
</gene>
<dbReference type="Proteomes" id="UP000419144">
    <property type="component" value="Unassembled WGS sequence"/>
</dbReference>
<feature type="transmembrane region" description="Helical" evidence="1">
    <location>
        <begin position="178"/>
        <end position="195"/>
    </location>
</feature>
<name>A0A640KJ36_LEITA</name>
<dbReference type="EMBL" id="BLBS01000037">
    <property type="protein sequence ID" value="GET89736.1"/>
    <property type="molecule type" value="Genomic_DNA"/>
</dbReference>